<evidence type="ECO:0000313" key="4">
    <source>
        <dbReference type="EMBL" id="RHA20737.1"/>
    </source>
</evidence>
<evidence type="ECO:0000256" key="2">
    <source>
        <dbReference type="HAMAP-Rule" id="MF_01113"/>
    </source>
</evidence>
<dbReference type="InterPro" id="IPR043502">
    <property type="entry name" value="DNA/RNA_pol_sf"/>
</dbReference>
<dbReference type="PANTHER" id="PTHR11076">
    <property type="entry name" value="DNA REPAIR POLYMERASE UMUC / TRANSFERASE FAMILY MEMBER"/>
    <property type="match status" value="1"/>
</dbReference>
<feature type="binding site" evidence="2">
    <location>
        <position position="8"/>
    </location>
    <ligand>
        <name>Mg(2+)</name>
        <dbReference type="ChEBI" id="CHEBI:18420"/>
    </ligand>
</feature>
<dbReference type="GO" id="GO:0000287">
    <property type="term" value="F:magnesium ion binding"/>
    <property type="evidence" value="ECO:0007669"/>
    <property type="project" value="UniProtKB-UniRule"/>
</dbReference>
<keyword evidence="2" id="KW-0227">DNA damage</keyword>
<keyword evidence="2" id="KW-0239">DNA-directed DNA polymerase</keyword>
<evidence type="ECO:0000256" key="1">
    <source>
        <dbReference type="ARBA" id="ARBA00010945"/>
    </source>
</evidence>
<keyword evidence="2" id="KW-0460">Magnesium</keyword>
<dbReference type="GO" id="GO:0006281">
    <property type="term" value="P:DNA repair"/>
    <property type="evidence" value="ECO:0007669"/>
    <property type="project" value="UniProtKB-UniRule"/>
</dbReference>
<dbReference type="PROSITE" id="PS50173">
    <property type="entry name" value="UMUC"/>
    <property type="match status" value="1"/>
</dbReference>
<accession>A0A413RD32</accession>
<protein>
    <recommendedName>
        <fullName evidence="2">DNA polymerase IV</fullName>
        <shortName evidence="2">Pol IV</shortName>
        <ecNumber evidence="2">2.7.7.7</ecNumber>
    </recommendedName>
</protein>
<dbReference type="InterPro" id="IPR050116">
    <property type="entry name" value="DNA_polymerase-Y"/>
</dbReference>
<dbReference type="EC" id="2.7.7.7" evidence="2"/>
<feature type="binding site" evidence="2">
    <location>
        <position position="114"/>
    </location>
    <ligand>
        <name>Mg(2+)</name>
        <dbReference type="ChEBI" id="CHEBI:18420"/>
    </ligand>
</feature>
<comment type="catalytic activity">
    <reaction evidence="2">
        <text>DNA(n) + a 2'-deoxyribonucleoside 5'-triphosphate = DNA(n+1) + diphosphate</text>
        <dbReference type="Rhea" id="RHEA:22508"/>
        <dbReference type="Rhea" id="RHEA-COMP:17339"/>
        <dbReference type="Rhea" id="RHEA-COMP:17340"/>
        <dbReference type="ChEBI" id="CHEBI:33019"/>
        <dbReference type="ChEBI" id="CHEBI:61560"/>
        <dbReference type="ChEBI" id="CHEBI:173112"/>
        <dbReference type="EC" id="2.7.7.7"/>
    </reaction>
</comment>
<dbReference type="SUPFAM" id="SSF56672">
    <property type="entry name" value="DNA/RNA polymerases"/>
    <property type="match status" value="1"/>
</dbReference>
<gene>
    <name evidence="2" type="primary">dinB</name>
    <name evidence="4" type="ORF">DW944_00795</name>
</gene>
<evidence type="ECO:0000313" key="5">
    <source>
        <dbReference type="Proteomes" id="UP000284779"/>
    </source>
</evidence>
<dbReference type="InterPro" id="IPR022880">
    <property type="entry name" value="DNApol_IV"/>
</dbReference>
<keyword evidence="2" id="KW-0963">Cytoplasm</keyword>
<dbReference type="GO" id="GO:0003684">
    <property type="term" value="F:damaged DNA binding"/>
    <property type="evidence" value="ECO:0007669"/>
    <property type="project" value="InterPro"/>
</dbReference>
<comment type="function">
    <text evidence="2">Poorly processive, error-prone DNA polymerase involved in untargeted mutagenesis. Copies undamaged DNA at stalled replication forks, which arise in vivo from mismatched or misaligned primer ends. These misaligned primers can be extended by PolIV. Exhibits no 3'-5' exonuclease (proofreading) activity. May be involved in translesional synthesis, in conjunction with the beta clamp from PolIII.</text>
</comment>
<dbReference type="GO" id="GO:0009432">
    <property type="term" value="P:SOS response"/>
    <property type="evidence" value="ECO:0007669"/>
    <property type="project" value="TreeGrafter"/>
</dbReference>
<dbReference type="RefSeq" id="WP_117969260.1">
    <property type="nucleotide sequence ID" value="NZ_CAUBDO010000001.1"/>
</dbReference>
<keyword evidence="2" id="KW-0808">Transferase</keyword>
<dbReference type="GO" id="GO:0006261">
    <property type="term" value="P:DNA-templated DNA replication"/>
    <property type="evidence" value="ECO:0007669"/>
    <property type="project" value="UniProtKB-UniRule"/>
</dbReference>
<dbReference type="CDD" id="cd03586">
    <property type="entry name" value="PolY_Pol_IV_kappa"/>
    <property type="match status" value="1"/>
</dbReference>
<feature type="active site" evidence="2">
    <location>
        <position position="115"/>
    </location>
</feature>
<dbReference type="EMBL" id="QSFD01000001">
    <property type="protein sequence ID" value="RHA20737.1"/>
    <property type="molecule type" value="Genomic_DNA"/>
</dbReference>
<feature type="site" description="Substrate discrimination" evidence="2">
    <location>
        <position position="13"/>
    </location>
</feature>
<dbReference type="GO" id="GO:0003887">
    <property type="term" value="F:DNA-directed DNA polymerase activity"/>
    <property type="evidence" value="ECO:0007669"/>
    <property type="project" value="UniProtKB-UniRule"/>
</dbReference>
<dbReference type="PANTHER" id="PTHR11076:SF33">
    <property type="entry name" value="DNA POLYMERASE KAPPA"/>
    <property type="match status" value="1"/>
</dbReference>
<sequence>MGIIFHIDVNSAYLSWTAVKLLKEAAKDEKKIDIRNIPAIIGGDREKRHGIVLAKSISAKKFGIVTGEPIANALQKCPNILIVPPEHGYYNEQSHKLMNLLRTFTPDIEQVSVDECYMDFSGIQNEYPSPLACAYKIKDTVKEKLGFTVNVGISDVKVLAKMASDFTKPDKVHTLYRREIKEKMWQLPVEELYMAGKSSVNTLHKLGIYNIGQLATSPEYILEAHLKKHGKILWEYANGIDKSVVNTKREELKGVGNSITLPYDLDNMEEIEKILLQLSEKVAGRLRKGKQMAKTVAVEVKYNDFIKASRQTTLDRCTDSGTEIYQLSKELFRELWEKEGNKSVRLLGIRTANLEEQGALEQMSIMDIMAQTTNKQQNATTNISREKMKKLDKALDAIKNKYGEDKIKRASLLAEQTVDMKNKKYYEE</sequence>
<comment type="subunit">
    <text evidence="2">Monomer.</text>
</comment>
<keyword evidence="2" id="KW-0234">DNA repair</keyword>
<dbReference type="GO" id="GO:0042276">
    <property type="term" value="P:error-prone translesion synthesis"/>
    <property type="evidence" value="ECO:0007669"/>
    <property type="project" value="TreeGrafter"/>
</dbReference>
<dbReference type="Proteomes" id="UP000284779">
    <property type="component" value="Unassembled WGS sequence"/>
</dbReference>
<keyword evidence="2" id="KW-0238">DNA-binding</keyword>
<reference evidence="4 5" key="1">
    <citation type="submission" date="2018-08" db="EMBL/GenBank/DDBJ databases">
        <title>A genome reference for cultivated species of the human gut microbiota.</title>
        <authorList>
            <person name="Zou Y."/>
            <person name="Xue W."/>
            <person name="Luo G."/>
        </authorList>
    </citation>
    <scope>NUCLEOTIDE SEQUENCE [LARGE SCALE GENOMIC DNA]</scope>
    <source>
        <strain evidence="4 5">AM44-11BH</strain>
    </source>
</reference>
<comment type="subcellular location">
    <subcellularLocation>
        <location evidence="2">Cytoplasm</location>
    </subcellularLocation>
</comment>
<dbReference type="InterPro" id="IPR001126">
    <property type="entry name" value="UmuC"/>
</dbReference>
<dbReference type="Gene3D" id="3.30.1490.100">
    <property type="entry name" value="DNA polymerase, Y-family, little finger domain"/>
    <property type="match status" value="1"/>
</dbReference>
<keyword evidence="2" id="KW-0515">Mutator protein</keyword>
<dbReference type="Gene3D" id="3.40.1170.60">
    <property type="match status" value="1"/>
</dbReference>
<keyword evidence="5" id="KW-1185">Reference proteome</keyword>
<keyword evidence="2" id="KW-0235">DNA replication</keyword>
<comment type="cofactor">
    <cofactor evidence="2">
        <name>Mg(2+)</name>
        <dbReference type="ChEBI" id="CHEBI:18420"/>
    </cofactor>
    <text evidence="2">Binds 2 magnesium ions per subunit.</text>
</comment>
<evidence type="ECO:0000259" key="3">
    <source>
        <dbReference type="PROSITE" id="PS50173"/>
    </source>
</evidence>
<dbReference type="Pfam" id="PF00817">
    <property type="entry name" value="IMS"/>
    <property type="match status" value="1"/>
</dbReference>
<proteinExistence type="inferred from homology"/>
<feature type="domain" description="UmuC" evidence="3">
    <location>
        <begin position="4"/>
        <end position="196"/>
    </location>
</feature>
<dbReference type="InterPro" id="IPR017961">
    <property type="entry name" value="DNA_pol_Y-fam_little_finger"/>
</dbReference>
<dbReference type="AlphaFoldDB" id="A0A413RD32"/>
<dbReference type="Pfam" id="PF11799">
    <property type="entry name" value="IMS_C"/>
    <property type="match status" value="1"/>
</dbReference>
<dbReference type="HAMAP" id="MF_01113">
    <property type="entry name" value="DNApol_IV"/>
    <property type="match status" value="1"/>
</dbReference>
<dbReference type="Gene3D" id="3.30.70.270">
    <property type="match status" value="1"/>
</dbReference>
<keyword evidence="2" id="KW-0548">Nucleotidyltransferase</keyword>
<keyword evidence="2" id="KW-0479">Metal-binding</keyword>
<dbReference type="Gene3D" id="1.10.150.20">
    <property type="entry name" value="5' to 3' exonuclease, C-terminal subdomain"/>
    <property type="match status" value="1"/>
</dbReference>
<dbReference type="GO" id="GO:0005829">
    <property type="term" value="C:cytosol"/>
    <property type="evidence" value="ECO:0007669"/>
    <property type="project" value="TreeGrafter"/>
</dbReference>
<dbReference type="SUPFAM" id="SSF100879">
    <property type="entry name" value="Lesion bypass DNA polymerase (Y-family), little finger domain"/>
    <property type="match status" value="1"/>
</dbReference>
<dbReference type="InterPro" id="IPR036775">
    <property type="entry name" value="DNA_pol_Y-fam_lit_finger_sf"/>
</dbReference>
<comment type="similarity">
    <text evidence="1 2">Belongs to the DNA polymerase type-Y family.</text>
</comment>
<dbReference type="InterPro" id="IPR043128">
    <property type="entry name" value="Rev_trsase/Diguanyl_cyclase"/>
</dbReference>
<name>A0A413RD32_9FIRM</name>
<organism evidence="4 5">
    <name type="scientific">Eubacterium ventriosum</name>
    <dbReference type="NCBI Taxonomy" id="39496"/>
    <lineage>
        <taxon>Bacteria</taxon>
        <taxon>Bacillati</taxon>
        <taxon>Bacillota</taxon>
        <taxon>Clostridia</taxon>
        <taxon>Eubacteriales</taxon>
        <taxon>Eubacteriaceae</taxon>
        <taxon>Eubacterium</taxon>
    </lineage>
</organism>
<comment type="caution">
    <text evidence="4">The sequence shown here is derived from an EMBL/GenBank/DDBJ whole genome shotgun (WGS) entry which is preliminary data.</text>
</comment>